<evidence type="ECO:0000256" key="1">
    <source>
        <dbReference type="SAM" id="MobiDB-lite"/>
    </source>
</evidence>
<keyword evidence="4" id="KW-1185">Reference proteome</keyword>
<protein>
    <submittedName>
        <fullName evidence="3">Uncharacterized protein</fullName>
    </submittedName>
</protein>
<comment type="caution">
    <text evidence="3">The sequence shown here is derived from an EMBL/GenBank/DDBJ whole genome shotgun (WGS) entry which is preliminary data.</text>
</comment>
<evidence type="ECO:0000313" key="3">
    <source>
        <dbReference type="EMBL" id="MDQ0321568.1"/>
    </source>
</evidence>
<organism evidence="3 4">
    <name type="scientific">Pararhizobium capsulatum DSM 1112</name>
    <dbReference type="NCBI Taxonomy" id="1121113"/>
    <lineage>
        <taxon>Bacteria</taxon>
        <taxon>Pseudomonadati</taxon>
        <taxon>Pseudomonadota</taxon>
        <taxon>Alphaproteobacteria</taxon>
        <taxon>Hyphomicrobiales</taxon>
        <taxon>Rhizobiaceae</taxon>
        <taxon>Rhizobium/Agrobacterium group</taxon>
        <taxon>Pararhizobium</taxon>
    </lineage>
</organism>
<feature type="region of interest" description="Disordered" evidence="1">
    <location>
        <begin position="41"/>
        <end position="64"/>
    </location>
</feature>
<proteinExistence type="predicted"/>
<gene>
    <name evidence="3" type="ORF">QO002_003706</name>
</gene>
<evidence type="ECO:0000313" key="4">
    <source>
        <dbReference type="Proteomes" id="UP001230207"/>
    </source>
</evidence>
<dbReference type="Proteomes" id="UP001230207">
    <property type="component" value="Unassembled WGS sequence"/>
</dbReference>
<accession>A0ABU0BTJ8</accession>
<keyword evidence="2" id="KW-0812">Transmembrane</keyword>
<feature type="transmembrane region" description="Helical" evidence="2">
    <location>
        <begin position="6"/>
        <end position="30"/>
    </location>
</feature>
<dbReference type="EMBL" id="JAUSVF010000001">
    <property type="protein sequence ID" value="MDQ0321568.1"/>
    <property type="molecule type" value="Genomic_DNA"/>
</dbReference>
<keyword evidence="2" id="KW-1133">Transmembrane helix</keyword>
<sequence length="64" mass="7345">MGYEAGVAYLFWMSVAVATFLIAGFIYACWPVKSENRINVPNGYEPASQRKRRRIRHDAPAIRQ</sequence>
<reference evidence="3 4" key="1">
    <citation type="submission" date="2023-07" db="EMBL/GenBank/DDBJ databases">
        <title>Genomic Encyclopedia of Type Strains, Phase IV (KMG-IV): sequencing the most valuable type-strain genomes for metagenomic binning, comparative biology and taxonomic classification.</title>
        <authorList>
            <person name="Goeker M."/>
        </authorList>
    </citation>
    <scope>NUCLEOTIDE SEQUENCE [LARGE SCALE GENOMIC DNA]</scope>
    <source>
        <strain evidence="3 4">DSM 1112</strain>
    </source>
</reference>
<evidence type="ECO:0000256" key="2">
    <source>
        <dbReference type="SAM" id="Phobius"/>
    </source>
</evidence>
<name>A0ABU0BTJ8_9HYPH</name>
<keyword evidence="2" id="KW-0472">Membrane</keyword>